<reference evidence="3" key="1">
    <citation type="journal article" date="2019" name="Int. J. Syst. Evol. Microbiol.">
        <title>The Global Catalogue of Microorganisms (GCM) 10K type strain sequencing project: providing services to taxonomists for standard genome sequencing and annotation.</title>
        <authorList>
            <consortium name="The Broad Institute Genomics Platform"/>
            <consortium name="The Broad Institute Genome Sequencing Center for Infectious Disease"/>
            <person name="Wu L."/>
            <person name="Ma J."/>
        </authorList>
    </citation>
    <scope>NUCLEOTIDE SEQUENCE [LARGE SCALE GENOMIC DNA]</scope>
    <source>
        <strain evidence="3">NBRC 101365</strain>
    </source>
</reference>
<proteinExistence type="predicted"/>
<accession>A0ABQ6CJH9</accession>
<evidence type="ECO:0000313" key="2">
    <source>
        <dbReference type="EMBL" id="GLS20416.1"/>
    </source>
</evidence>
<gene>
    <name evidence="2" type="ORF">GCM10007874_34330</name>
</gene>
<evidence type="ECO:0000313" key="3">
    <source>
        <dbReference type="Proteomes" id="UP001156882"/>
    </source>
</evidence>
<protein>
    <recommendedName>
        <fullName evidence="1">Lysozyme inhibitor LprI-like N-terminal domain-containing protein</fullName>
    </recommendedName>
</protein>
<dbReference type="EMBL" id="BSPC01000028">
    <property type="protein sequence ID" value="GLS20416.1"/>
    <property type="molecule type" value="Genomic_DNA"/>
</dbReference>
<dbReference type="Pfam" id="PF07007">
    <property type="entry name" value="LprI"/>
    <property type="match status" value="1"/>
</dbReference>
<dbReference type="InterPro" id="IPR009739">
    <property type="entry name" value="LprI-like_N"/>
</dbReference>
<name>A0ABQ6CJH9_9HYPH</name>
<sequence>MTSCAAAAFKKTDKQLNDVYRQIEARLADDADTRKLLGDAQRAWIKFRDTECDFQSSATAGGSARPMIVAMCLDGLTQARVQDLRKYLNCEEGAMDCPVPPAN</sequence>
<feature type="domain" description="Lysozyme inhibitor LprI-like N-terminal" evidence="1">
    <location>
        <begin position="1"/>
        <end position="84"/>
    </location>
</feature>
<dbReference type="PANTHER" id="PTHR39176">
    <property type="entry name" value="PERIPLASMIC PROTEIN-RELATED"/>
    <property type="match status" value="1"/>
</dbReference>
<organism evidence="2 3">
    <name type="scientific">Labrys miyagiensis</name>
    <dbReference type="NCBI Taxonomy" id="346912"/>
    <lineage>
        <taxon>Bacteria</taxon>
        <taxon>Pseudomonadati</taxon>
        <taxon>Pseudomonadota</taxon>
        <taxon>Alphaproteobacteria</taxon>
        <taxon>Hyphomicrobiales</taxon>
        <taxon>Xanthobacteraceae</taxon>
        <taxon>Labrys</taxon>
    </lineage>
</organism>
<dbReference type="PANTHER" id="PTHR39176:SF1">
    <property type="entry name" value="PERIPLASMIC PROTEIN"/>
    <property type="match status" value="1"/>
</dbReference>
<keyword evidence="3" id="KW-1185">Reference proteome</keyword>
<dbReference type="Proteomes" id="UP001156882">
    <property type="component" value="Unassembled WGS sequence"/>
</dbReference>
<comment type="caution">
    <text evidence="2">The sequence shown here is derived from an EMBL/GenBank/DDBJ whole genome shotgun (WGS) entry which is preliminary data.</text>
</comment>
<dbReference type="Gene3D" id="1.20.1270.180">
    <property type="match status" value="1"/>
</dbReference>
<evidence type="ECO:0000259" key="1">
    <source>
        <dbReference type="Pfam" id="PF07007"/>
    </source>
</evidence>